<organism evidence="1 2">
    <name type="scientific">Hyalangium minutum</name>
    <dbReference type="NCBI Taxonomy" id="394096"/>
    <lineage>
        <taxon>Bacteria</taxon>
        <taxon>Pseudomonadati</taxon>
        <taxon>Myxococcota</taxon>
        <taxon>Myxococcia</taxon>
        <taxon>Myxococcales</taxon>
        <taxon>Cystobacterineae</taxon>
        <taxon>Archangiaceae</taxon>
        <taxon>Hyalangium</taxon>
    </lineage>
</organism>
<dbReference type="SUPFAM" id="SSF55909">
    <property type="entry name" value="Pentein"/>
    <property type="match status" value="1"/>
</dbReference>
<name>A0A085W3P2_9BACT</name>
<keyword evidence="2" id="KW-1185">Reference proteome</keyword>
<reference evidence="1 2" key="1">
    <citation type="submission" date="2014-04" db="EMBL/GenBank/DDBJ databases">
        <title>Genome assembly of Hyalangium minutum DSM 14724.</title>
        <authorList>
            <person name="Sharma G."/>
            <person name="Subramanian S."/>
        </authorList>
    </citation>
    <scope>NUCLEOTIDE SEQUENCE [LARGE SCALE GENOMIC DNA]</scope>
    <source>
        <strain evidence="1 2">DSM 14724</strain>
    </source>
</reference>
<dbReference type="Proteomes" id="UP000028725">
    <property type="component" value="Unassembled WGS sequence"/>
</dbReference>
<dbReference type="Gene3D" id="3.75.10.10">
    <property type="entry name" value="L-arginine/glycine Amidinotransferase, Chain A"/>
    <property type="match status" value="1"/>
</dbReference>
<keyword evidence="1" id="KW-0378">Hydrolase</keyword>
<gene>
    <name evidence="1" type="ORF">DB31_4015</name>
</gene>
<evidence type="ECO:0000313" key="1">
    <source>
        <dbReference type="EMBL" id="KFE62305.1"/>
    </source>
</evidence>
<dbReference type="PATRIC" id="fig|394096.3.peg.7750"/>
<dbReference type="EMBL" id="JMCB01000022">
    <property type="protein sequence ID" value="KFE62305.1"/>
    <property type="molecule type" value="Genomic_DNA"/>
</dbReference>
<dbReference type="GO" id="GO:0016787">
    <property type="term" value="F:hydrolase activity"/>
    <property type="evidence" value="ECO:0007669"/>
    <property type="project" value="UniProtKB-KW"/>
</dbReference>
<protein>
    <submittedName>
        <fullName evidence="1">NG,NG-dimethylarginine dimethylaminohydrolase 1</fullName>
    </submittedName>
</protein>
<dbReference type="STRING" id="394096.DB31_4015"/>
<comment type="caution">
    <text evidence="1">The sequence shown here is derived from an EMBL/GenBank/DDBJ whole genome shotgun (WGS) entry which is preliminary data.</text>
</comment>
<proteinExistence type="predicted"/>
<evidence type="ECO:0000313" key="2">
    <source>
        <dbReference type="Proteomes" id="UP000028725"/>
    </source>
</evidence>
<dbReference type="RefSeq" id="WP_240487124.1">
    <property type="nucleotide sequence ID" value="NZ_JMCB01000022.1"/>
</dbReference>
<dbReference type="AlphaFoldDB" id="A0A085W3P2"/>
<dbReference type="Pfam" id="PF19420">
    <property type="entry name" value="DDAH_eukar"/>
    <property type="match status" value="1"/>
</dbReference>
<accession>A0A085W3P2</accession>
<sequence>MIDLFLMSPPGRGWTLRGRSNFRSKDAPPVDAQQARREWLIFARALESRGGVVVALPSPSEDLTGLPYAAEGGLMLARSGAAPLFLLPRMISPHRRGEREHWGQLARRMGLEVVDPGAGIWEAQGDVATFDGVTIVFHGVRTTREGMEAATRYFPGEVMRLELLAPAFHGNMALLPLSVVDRLLVCPEVIAPPSYALLEKRFGRERLVTVTKDEIRSYATNCLPLGKELLAPSVLPERIRALVEGLGMKVTSFVLSELCEKGGGATRCLVNHGRLEPGSFQVPEENRLAAVAARMEAEG</sequence>